<dbReference type="InterPro" id="IPR006829">
    <property type="entry name" value="LXG_dom"/>
</dbReference>
<keyword evidence="4" id="KW-1185">Reference proteome</keyword>
<dbReference type="InterPro" id="IPR029501">
    <property type="entry name" value="EndoU_bac"/>
</dbReference>
<dbReference type="PROSITE" id="PS51756">
    <property type="entry name" value="LXG"/>
    <property type="match status" value="1"/>
</dbReference>
<organism evidence="3 4">
    <name type="scientific">Bacillus bruguierae</name>
    <dbReference type="NCBI Taxonomy" id="3127667"/>
    <lineage>
        <taxon>Bacteria</taxon>
        <taxon>Bacillati</taxon>
        <taxon>Bacillota</taxon>
        <taxon>Bacilli</taxon>
        <taxon>Bacillales</taxon>
        <taxon>Bacillaceae</taxon>
        <taxon>Bacillus</taxon>
    </lineage>
</organism>
<dbReference type="EMBL" id="JBAWSX010000006">
    <property type="protein sequence ID" value="MEI4801987.1"/>
    <property type="molecule type" value="Genomic_DNA"/>
</dbReference>
<accession>A0ABU8FH15</accession>
<dbReference type="PANTHER" id="PTHR34976">
    <property type="entry name" value="RIBONUCLEASE YQCG-RELATED"/>
    <property type="match status" value="1"/>
</dbReference>
<protein>
    <submittedName>
        <fullName evidence="3">EndoU domain-containing protein</fullName>
    </submittedName>
</protein>
<evidence type="ECO:0000313" key="3">
    <source>
        <dbReference type="EMBL" id="MEI4801987.1"/>
    </source>
</evidence>
<evidence type="ECO:0000259" key="2">
    <source>
        <dbReference type="PROSITE" id="PS51756"/>
    </source>
</evidence>
<comment type="similarity">
    <text evidence="1">In the N-terminal section; belongs to the LXG family.</text>
</comment>
<evidence type="ECO:0000256" key="1">
    <source>
        <dbReference type="ARBA" id="ARBA00034117"/>
    </source>
</evidence>
<dbReference type="PANTHER" id="PTHR34976:SF1">
    <property type="entry name" value="TOXIN BC_0920"/>
    <property type="match status" value="1"/>
</dbReference>
<evidence type="ECO:0000313" key="4">
    <source>
        <dbReference type="Proteomes" id="UP001372526"/>
    </source>
</evidence>
<dbReference type="Pfam" id="PF14436">
    <property type="entry name" value="EndoU_bacteria"/>
    <property type="match status" value="1"/>
</dbReference>
<gene>
    <name evidence="3" type="ORF">WAZ07_11740</name>
</gene>
<sequence length="521" mass="58744">MSLNMYLGEVQSQTQSMNAMCTATIQGMEQVINSIDAFVGDTILQGQTYDSAKAFFMQTFRPLAQGIIYLCEELIRQNDAFPNNFQSQVATTDVIEEEIKEQMRGINRTKASMEGISNVLPSMQAMVNIFDEMERKLHEKLEHLYQFDYNSSSNYDTAIQLASSIARGLAEVQSGKGFSLASGTFSTQGLNMDWAAPIQEIIAKREAEWFSSQGVEDFGQSDFMKNDKTALDQFKEGWQIGSGRAIGDAIEDFKALGDKETWEDMAYAASHPFYTLRTMYNVLSDSYIKNVKNGDFEDAVIWFSYGATQFATGALFDKGIGKIATVLKGARYAEVKDVKVPRIQQTVTNWVDNLSIENRLAFADTSGLNLRSFDNPMFNEAKDTFLFFDKYKSHPNSIYKNNGTVEHIFHGNINYRGEAGGYHHESMMAKGKIRSITEPKDRHGVYKAEVEVDGIPKDLESTFFPEEWSRVEVLQAVKEAYNNKTYSGRRNKYIGVTSSGMKISMFIDSNGRIISAFPIRR</sequence>
<reference evidence="3 4" key="1">
    <citation type="submission" date="2024-01" db="EMBL/GenBank/DDBJ databases">
        <title>Seven novel Bacillus-like species.</title>
        <authorList>
            <person name="Liu G."/>
        </authorList>
    </citation>
    <scope>NUCLEOTIDE SEQUENCE [LARGE SCALE GENOMIC DNA]</scope>
    <source>
        <strain evidence="3 4">FJAT-51639</strain>
    </source>
</reference>
<dbReference type="RefSeq" id="WP_336472603.1">
    <property type="nucleotide sequence ID" value="NZ_JBAWSX010000006.1"/>
</dbReference>
<dbReference type="InterPro" id="IPR051768">
    <property type="entry name" value="Bact_secretion_toxin"/>
</dbReference>
<dbReference type="Proteomes" id="UP001372526">
    <property type="component" value="Unassembled WGS sequence"/>
</dbReference>
<dbReference type="Pfam" id="PF04740">
    <property type="entry name" value="LXG"/>
    <property type="match status" value="1"/>
</dbReference>
<proteinExistence type="inferred from homology"/>
<comment type="caution">
    <text evidence="3">The sequence shown here is derived from an EMBL/GenBank/DDBJ whole genome shotgun (WGS) entry which is preliminary data.</text>
</comment>
<name>A0ABU8FH15_9BACI</name>
<feature type="domain" description="LXG" evidence="2">
    <location>
        <begin position="1"/>
        <end position="215"/>
    </location>
</feature>